<accession>G8WNV0</accession>
<dbReference type="Proteomes" id="UP000007842">
    <property type="component" value="Chromosome"/>
</dbReference>
<name>G8WNV0_STREN</name>
<feature type="region of interest" description="Disordered" evidence="1">
    <location>
        <begin position="47"/>
        <end position="68"/>
    </location>
</feature>
<proteinExistence type="predicted"/>
<dbReference type="KEGG" id="scy:SCATT_10510"/>
<evidence type="ECO:0000313" key="2">
    <source>
        <dbReference type="EMBL" id="AEW93422.1"/>
    </source>
</evidence>
<dbReference type="EMBL" id="CP003219">
    <property type="protein sequence ID" value="AEW93422.1"/>
    <property type="molecule type" value="Genomic_DNA"/>
</dbReference>
<organism evidence="2 3">
    <name type="scientific">Streptantibioticus cattleyicolor (strain ATCC 35852 / DSM 46488 / JCM 4925 / NBRC 14057 / NRRL 8057)</name>
    <name type="common">Streptomyces cattleya</name>
    <dbReference type="NCBI Taxonomy" id="1003195"/>
    <lineage>
        <taxon>Bacteria</taxon>
        <taxon>Bacillati</taxon>
        <taxon>Actinomycetota</taxon>
        <taxon>Actinomycetes</taxon>
        <taxon>Kitasatosporales</taxon>
        <taxon>Streptomycetaceae</taxon>
        <taxon>Streptantibioticus</taxon>
    </lineage>
</organism>
<protein>
    <submittedName>
        <fullName evidence="2">Uncharacterized protein</fullName>
    </submittedName>
</protein>
<evidence type="ECO:0000256" key="1">
    <source>
        <dbReference type="SAM" id="MobiDB-lite"/>
    </source>
</evidence>
<gene>
    <name evidence="2" type="ordered locus">SCATT_10510</name>
</gene>
<evidence type="ECO:0000313" key="3">
    <source>
        <dbReference type="Proteomes" id="UP000007842"/>
    </source>
</evidence>
<reference evidence="3" key="1">
    <citation type="submission" date="2011-12" db="EMBL/GenBank/DDBJ databases">
        <title>Complete genome sequence of Streptomyces cattleya strain DSM 46488.</title>
        <authorList>
            <person name="Ou H.-Y."/>
            <person name="Li P."/>
            <person name="Zhao C."/>
            <person name="O'Hagan D."/>
            <person name="Deng Z."/>
        </authorList>
    </citation>
    <scope>NUCLEOTIDE SEQUENCE [LARGE SCALE GENOMIC DNA]</scope>
    <source>
        <strain evidence="3">ATCC 35852 / DSM 46488 / JCM 4925 / NBRC 14057 / NRRL 8057</strain>
    </source>
</reference>
<keyword evidence="3" id="KW-1185">Reference proteome</keyword>
<sequence>MSVPHPHLVPCRVPWRRNGRRAPTVAVYVNMTSGSEVARGRPVGERIGRATPAGRAGVQVVSKQPSNS</sequence>
<dbReference type="HOGENOM" id="CLU_2792082_0_0_11"/>
<dbReference type="AlphaFoldDB" id="G8WNV0"/>